<sequence>MVAPAVLVRGGVDTDENPAILDERSTESLIYETLSPGFHKNLLGRDCRL</sequence>
<dbReference type="EMBL" id="CBTK010000028">
    <property type="protein sequence ID" value="CDH43547.1"/>
    <property type="molecule type" value="Genomic_DNA"/>
</dbReference>
<evidence type="ECO:0000313" key="1">
    <source>
        <dbReference type="EMBL" id="CDH43547.1"/>
    </source>
</evidence>
<gene>
    <name evidence="1" type="ORF">BN874_1230057</name>
</gene>
<reference evidence="1 2" key="1">
    <citation type="journal article" date="2014" name="ISME J.">
        <title>Candidatus Competibacter-lineage genomes retrieved from metagenomes reveal functional metabolic diversity.</title>
        <authorList>
            <person name="McIlroy S.J."/>
            <person name="Albertsen M."/>
            <person name="Andresen E.K."/>
            <person name="Saunders A.M."/>
            <person name="Kristiansen R."/>
            <person name="Stokholm-Bjerregaard M."/>
            <person name="Nielsen K.L."/>
            <person name="Nielsen P.H."/>
        </authorList>
    </citation>
    <scope>NUCLEOTIDE SEQUENCE [LARGE SCALE GENOMIC DNA]</scope>
    <source>
        <strain evidence="1 2">Run_B_J11</strain>
    </source>
</reference>
<accession>A0A7U7G993</accession>
<evidence type="ECO:0000313" key="2">
    <source>
        <dbReference type="Proteomes" id="UP000019184"/>
    </source>
</evidence>
<organism evidence="1 2">
    <name type="scientific">Candidatus Contendobacter odensis Run_B_J11</name>
    <dbReference type="NCBI Taxonomy" id="1400861"/>
    <lineage>
        <taxon>Bacteria</taxon>
        <taxon>Pseudomonadati</taxon>
        <taxon>Pseudomonadota</taxon>
        <taxon>Gammaproteobacteria</taxon>
        <taxon>Candidatus Competibacteraceae</taxon>
        <taxon>Candidatus Contendibacter</taxon>
    </lineage>
</organism>
<dbReference type="AlphaFoldDB" id="A0A7U7G993"/>
<keyword evidence="2" id="KW-1185">Reference proteome</keyword>
<comment type="caution">
    <text evidence="1">The sequence shown here is derived from an EMBL/GenBank/DDBJ whole genome shotgun (WGS) entry which is preliminary data.</text>
</comment>
<name>A0A7U7G993_9GAMM</name>
<dbReference type="Proteomes" id="UP000019184">
    <property type="component" value="Unassembled WGS sequence"/>
</dbReference>
<proteinExistence type="predicted"/>
<protein>
    <submittedName>
        <fullName evidence="1">Uncharacterized protein</fullName>
    </submittedName>
</protein>